<evidence type="ECO:0000256" key="5">
    <source>
        <dbReference type="ARBA" id="ARBA00022777"/>
    </source>
</evidence>
<dbReference type="CDD" id="cd00130">
    <property type="entry name" value="PAS"/>
    <property type="match status" value="1"/>
</dbReference>
<feature type="transmembrane region" description="Helical" evidence="8">
    <location>
        <begin position="82"/>
        <end position="101"/>
    </location>
</feature>
<evidence type="ECO:0000256" key="6">
    <source>
        <dbReference type="ARBA" id="ARBA00023012"/>
    </source>
</evidence>
<feature type="coiled-coil region" evidence="7">
    <location>
        <begin position="223"/>
        <end position="295"/>
    </location>
</feature>
<dbReference type="Gene3D" id="3.30.450.20">
    <property type="entry name" value="PAS domain"/>
    <property type="match status" value="1"/>
</dbReference>
<dbReference type="AlphaFoldDB" id="A0AAJ6BG89"/>
<name>A0AAJ6BG89_9BACT</name>
<dbReference type="EC" id="2.7.13.3" evidence="2"/>
<dbReference type="PROSITE" id="PS50112">
    <property type="entry name" value="PAS"/>
    <property type="match status" value="1"/>
</dbReference>
<dbReference type="SMART" id="SM00387">
    <property type="entry name" value="HATPase_c"/>
    <property type="match status" value="1"/>
</dbReference>
<dbReference type="GO" id="GO:0000155">
    <property type="term" value="F:phosphorelay sensor kinase activity"/>
    <property type="evidence" value="ECO:0007669"/>
    <property type="project" value="InterPro"/>
</dbReference>
<dbReference type="Proteomes" id="UP001220610">
    <property type="component" value="Chromosome"/>
</dbReference>
<proteinExistence type="predicted"/>
<dbReference type="SMART" id="SM00388">
    <property type="entry name" value="HisKA"/>
    <property type="match status" value="1"/>
</dbReference>
<dbReference type="SUPFAM" id="SSF47384">
    <property type="entry name" value="Homodimeric domain of signal transducing histidine kinase"/>
    <property type="match status" value="1"/>
</dbReference>
<dbReference type="SUPFAM" id="SSF55874">
    <property type="entry name" value="ATPase domain of HSP90 chaperone/DNA topoisomerase II/histidine kinase"/>
    <property type="match status" value="1"/>
</dbReference>
<dbReference type="Pfam" id="PF02518">
    <property type="entry name" value="HATPase_c"/>
    <property type="match status" value="1"/>
</dbReference>
<protein>
    <recommendedName>
        <fullName evidence="2">histidine kinase</fullName>
        <ecNumber evidence="2">2.7.13.3</ecNumber>
    </recommendedName>
</protein>
<comment type="catalytic activity">
    <reaction evidence="1">
        <text>ATP + protein L-histidine = ADP + protein N-phospho-L-histidine.</text>
        <dbReference type="EC" id="2.7.13.3"/>
    </reaction>
</comment>
<evidence type="ECO:0000256" key="8">
    <source>
        <dbReference type="SAM" id="Phobius"/>
    </source>
</evidence>
<sequence>MFKEKPFNILLFCSLLTVCTAVFQYLYPDLSYMEGGFVGAILLTVFLQKNLYTNLFGGISILLVVITAFYPHENLSTEQVMMRLGFSVIILVLTTISVLYVKKLYGNMESDKQQVTALFEFATEGIILTSQTGDIVLANPAALNLFGYSREELLGKPIEVLIPTRLHGKHVHYREGFYDQPSNRSMGHGRDLFAKTKDGKEFPVEVSLSYYKQKTEFFVIAFVVDIRQRKESEQRLIEQKEQLQRITEDIRKLNAELENKVDERTQILKEALQELERSQQSLHEALEKEKELSEIKSRFVSMASHEFRTPLSTVLSSASLISKYKKGEEQDNRDRHIKKIKDSVKHLNDLLEDFLSLGKLEEGKVQVSGEPFDLREFLEETADEIKGIAKPNQQLVVEYRGDNNFSTDKKVLKNILINLLSNAVKFSPDEATVWINTVVEDHEVTIAVKDEGIGISEEDQNYMFTSFFRGRNAMNIQGTGLGLHIVKRYTDLLGGIIQLQSTLGSGTTITVKLPELQV</sequence>
<gene>
    <name evidence="11" type="ORF">P0Y53_15335</name>
</gene>
<evidence type="ECO:0000313" key="12">
    <source>
        <dbReference type="Proteomes" id="UP001220610"/>
    </source>
</evidence>
<dbReference type="InterPro" id="IPR003594">
    <property type="entry name" value="HATPase_dom"/>
</dbReference>
<feature type="transmembrane region" description="Helical" evidence="8">
    <location>
        <begin position="51"/>
        <end position="70"/>
    </location>
</feature>
<evidence type="ECO:0000313" key="11">
    <source>
        <dbReference type="EMBL" id="WEK33861.1"/>
    </source>
</evidence>
<dbReference type="PRINTS" id="PR00344">
    <property type="entry name" value="BCTRLSENSOR"/>
</dbReference>
<keyword evidence="7" id="KW-0175">Coiled coil</keyword>
<keyword evidence="8" id="KW-0472">Membrane</keyword>
<dbReference type="InterPro" id="IPR035965">
    <property type="entry name" value="PAS-like_dom_sf"/>
</dbReference>
<keyword evidence="4" id="KW-0808">Transferase</keyword>
<dbReference type="InterPro" id="IPR000014">
    <property type="entry name" value="PAS"/>
</dbReference>
<accession>A0AAJ6BG89</accession>
<evidence type="ECO:0000259" key="9">
    <source>
        <dbReference type="PROSITE" id="PS50109"/>
    </source>
</evidence>
<keyword evidence="8" id="KW-0812">Transmembrane</keyword>
<dbReference type="Gene3D" id="3.30.565.10">
    <property type="entry name" value="Histidine kinase-like ATPase, C-terminal domain"/>
    <property type="match status" value="1"/>
</dbReference>
<keyword evidence="6" id="KW-0902">Two-component regulatory system</keyword>
<dbReference type="SUPFAM" id="SSF55785">
    <property type="entry name" value="PYP-like sensor domain (PAS domain)"/>
    <property type="match status" value="1"/>
</dbReference>
<evidence type="ECO:0000256" key="4">
    <source>
        <dbReference type="ARBA" id="ARBA00022679"/>
    </source>
</evidence>
<feature type="domain" description="Histidine kinase" evidence="9">
    <location>
        <begin position="302"/>
        <end position="517"/>
    </location>
</feature>
<evidence type="ECO:0000256" key="7">
    <source>
        <dbReference type="SAM" id="Coils"/>
    </source>
</evidence>
<dbReference type="InterPro" id="IPR003661">
    <property type="entry name" value="HisK_dim/P_dom"/>
</dbReference>
<dbReference type="PROSITE" id="PS50109">
    <property type="entry name" value="HIS_KIN"/>
    <property type="match status" value="1"/>
</dbReference>
<keyword evidence="5 11" id="KW-0418">Kinase</keyword>
<dbReference type="InterPro" id="IPR036097">
    <property type="entry name" value="HisK_dim/P_sf"/>
</dbReference>
<dbReference type="InterPro" id="IPR036890">
    <property type="entry name" value="HATPase_C_sf"/>
</dbReference>
<dbReference type="EMBL" id="CP119311">
    <property type="protein sequence ID" value="WEK33861.1"/>
    <property type="molecule type" value="Genomic_DNA"/>
</dbReference>
<feature type="domain" description="PAS" evidence="10">
    <location>
        <begin position="111"/>
        <end position="163"/>
    </location>
</feature>
<dbReference type="CDD" id="cd00082">
    <property type="entry name" value="HisKA"/>
    <property type="match status" value="1"/>
</dbReference>
<dbReference type="Pfam" id="PF13426">
    <property type="entry name" value="PAS_9"/>
    <property type="match status" value="1"/>
</dbReference>
<reference evidence="11" key="1">
    <citation type="submission" date="2023-03" db="EMBL/GenBank/DDBJ databases">
        <title>Andean soil-derived lignocellulolytic bacterial consortium as a source of novel taxa and putative plastic-active enzymes.</title>
        <authorList>
            <person name="Diaz-Garcia L."/>
            <person name="Chuvochina M."/>
            <person name="Feuerriegel G."/>
            <person name="Bunk B."/>
            <person name="Sproer C."/>
            <person name="Streit W.R."/>
            <person name="Rodriguez L.M."/>
            <person name="Overmann J."/>
            <person name="Jimenez D.J."/>
        </authorList>
    </citation>
    <scope>NUCLEOTIDE SEQUENCE</scope>
    <source>
        <strain evidence="11">MAG 7</strain>
    </source>
</reference>
<evidence type="ECO:0000256" key="2">
    <source>
        <dbReference type="ARBA" id="ARBA00012438"/>
    </source>
</evidence>
<evidence type="ECO:0000259" key="10">
    <source>
        <dbReference type="PROSITE" id="PS50112"/>
    </source>
</evidence>
<keyword evidence="3" id="KW-0597">Phosphoprotein</keyword>
<dbReference type="PANTHER" id="PTHR43711">
    <property type="entry name" value="TWO-COMPONENT HISTIDINE KINASE"/>
    <property type="match status" value="1"/>
</dbReference>
<evidence type="ECO:0000256" key="1">
    <source>
        <dbReference type="ARBA" id="ARBA00000085"/>
    </source>
</evidence>
<organism evidence="11 12">
    <name type="scientific">Candidatus Pseudobacter hemicellulosilyticus</name>
    <dbReference type="NCBI Taxonomy" id="3121375"/>
    <lineage>
        <taxon>Bacteria</taxon>
        <taxon>Pseudomonadati</taxon>
        <taxon>Bacteroidota</taxon>
        <taxon>Chitinophagia</taxon>
        <taxon>Chitinophagales</taxon>
        <taxon>Chitinophagaceae</taxon>
        <taxon>Pseudobacter</taxon>
    </lineage>
</organism>
<keyword evidence="8" id="KW-1133">Transmembrane helix</keyword>
<dbReference type="NCBIfam" id="TIGR00229">
    <property type="entry name" value="sensory_box"/>
    <property type="match status" value="1"/>
</dbReference>
<dbReference type="SMART" id="SM00091">
    <property type="entry name" value="PAS"/>
    <property type="match status" value="1"/>
</dbReference>
<dbReference type="InterPro" id="IPR050736">
    <property type="entry name" value="Sensor_HK_Regulatory"/>
</dbReference>
<dbReference type="PANTHER" id="PTHR43711:SF26">
    <property type="entry name" value="SENSOR HISTIDINE KINASE RCSC"/>
    <property type="match status" value="1"/>
</dbReference>
<dbReference type="InterPro" id="IPR004358">
    <property type="entry name" value="Sig_transdc_His_kin-like_C"/>
</dbReference>
<dbReference type="InterPro" id="IPR005467">
    <property type="entry name" value="His_kinase_dom"/>
</dbReference>
<evidence type="ECO:0000256" key="3">
    <source>
        <dbReference type="ARBA" id="ARBA00022553"/>
    </source>
</evidence>
<dbReference type="Pfam" id="PF00512">
    <property type="entry name" value="HisKA"/>
    <property type="match status" value="1"/>
</dbReference>
<dbReference type="FunFam" id="3.30.565.10:FF:000006">
    <property type="entry name" value="Sensor histidine kinase WalK"/>
    <property type="match status" value="1"/>
</dbReference>
<feature type="transmembrane region" description="Helical" evidence="8">
    <location>
        <begin position="7"/>
        <end position="27"/>
    </location>
</feature>
<dbReference type="Gene3D" id="1.10.287.130">
    <property type="match status" value="1"/>
</dbReference>